<dbReference type="InterPro" id="IPR036691">
    <property type="entry name" value="Endo/exonu/phosph_ase_sf"/>
</dbReference>
<accession>A0A381X0T4</accession>
<evidence type="ECO:0000313" key="2">
    <source>
        <dbReference type="EMBL" id="SVA58121.1"/>
    </source>
</evidence>
<proteinExistence type="predicted"/>
<dbReference type="Pfam" id="PF03372">
    <property type="entry name" value="Exo_endo_phos"/>
    <property type="match status" value="1"/>
</dbReference>
<gene>
    <name evidence="2" type="ORF">METZ01_LOCUS110975</name>
</gene>
<reference evidence="2" key="1">
    <citation type="submission" date="2018-05" db="EMBL/GenBank/DDBJ databases">
        <authorList>
            <person name="Lanie J.A."/>
            <person name="Ng W.-L."/>
            <person name="Kazmierczak K.M."/>
            <person name="Andrzejewski T.M."/>
            <person name="Davidsen T.M."/>
            <person name="Wayne K.J."/>
            <person name="Tettelin H."/>
            <person name="Glass J.I."/>
            <person name="Rusch D."/>
            <person name="Podicherti R."/>
            <person name="Tsui H.-C.T."/>
            <person name="Winkler M.E."/>
        </authorList>
    </citation>
    <scope>NUCLEOTIDE SEQUENCE</scope>
</reference>
<feature type="domain" description="Endonuclease/exonuclease/phosphatase" evidence="1">
    <location>
        <begin position="29"/>
        <end position="295"/>
    </location>
</feature>
<dbReference type="GO" id="GO:0003824">
    <property type="term" value="F:catalytic activity"/>
    <property type="evidence" value="ECO:0007669"/>
    <property type="project" value="InterPro"/>
</dbReference>
<dbReference type="PANTHER" id="PTHR42834:SF1">
    <property type="entry name" value="ENDONUCLEASE_EXONUCLEASE_PHOSPHATASE FAMILY PROTEIN (AFU_ORTHOLOGUE AFUA_3G09210)"/>
    <property type="match status" value="1"/>
</dbReference>
<dbReference type="InterPro" id="IPR005135">
    <property type="entry name" value="Endo/exonuclease/phosphatase"/>
</dbReference>
<name>A0A381X0T4_9ZZZZ</name>
<dbReference type="EMBL" id="UINC01013455">
    <property type="protein sequence ID" value="SVA58121.1"/>
    <property type="molecule type" value="Genomic_DNA"/>
</dbReference>
<dbReference type="Gene3D" id="3.60.10.10">
    <property type="entry name" value="Endonuclease/exonuclease/phosphatase"/>
    <property type="match status" value="1"/>
</dbReference>
<dbReference type="PANTHER" id="PTHR42834">
    <property type="entry name" value="ENDONUCLEASE/EXONUCLEASE/PHOSPHATASE FAMILY PROTEIN (AFU_ORTHOLOGUE AFUA_3G09210)"/>
    <property type="match status" value="1"/>
</dbReference>
<organism evidence="2">
    <name type="scientific">marine metagenome</name>
    <dbReference type="NCBI Taxonomy" id="408172"/>
    <lineage>
        <taxon>unclassified sequences</taxon>
        <taxon>metagenomes</taxon>
        <taxon>ecological metagenomes</taxon>
    </lineage>
</organism>
<dbReference type="SUPFAM" id="SSF56219">
    <property type="entry name" value="DNase I-like"/>
    <property type="match status" value="1"/>
</dbReference>
<protein>
    <recommendedName>
        <fullName evidence="1">Endonuclease/exonuclease/phosphatase domain-containing protein</fullName>
    </recommendedName>
</protein>
<evidence type="ECO:0000259" key="1">
    <source>
        <dbReference type="Pfam" id="PF03372"/>
    </source>
</evidence>
<dbReference type="AlphaFoldDB" id="A0A381X0T4"/>
<sequence>MGFRIFFITAAVFVMAGLLGQAQQTFRVATYNVENYILEPIQNRPLKTKLARAKVVESILAARPDVIALQEMGKKTALAKLKAALKAKGLDLPHVEHLSAHDTAIHVAFLSRFPFKKITRHDNESYLLNGRRLHVNRGFAEVEIALGDYSFLLITAHLKSKRKVSVADESEMRLQEALRLRHIINTRLKANPEVNFAVLGDFNDYYNSKPVKALIGRGKSQLVDTRPGERNGDSGPNLINSNGFPRNESWTYFYGVEDVYSRIDFVLLSPGMAREWDRVNSWIPVVANWGHGSDHRPVVTTFVASDK</sequence>